<reference evidence="2 3" key="1">
    <citation type="submission" date="2017-08" db="EMBL/GenBank/DDBJ databases">
        <title>Acidophilic green algal genome provides insights into adaptation to an acidic environment.</title>
        <authorList>
            <person name="Hirooka S."/>
            <person name="Hirose Y."/>
            <person name="Kanesaki Y."/>
            <person name="Higuchi S."/>
            <person name="Fujiwara T."/>
            <person name="Onuma R."/>
            <person name="Era A."/>
            <person name="Ohbayashi R."/>
            <person name="Uzuka A."/>
            <person name="Nozaki H."/>
            <person name="Yoshikawa H."/>
            <person name="Miyagishima S.Y."/>
        </authorList>
    </citation>
    <scope>NUCLEOTIDE SEQUENCE [LARGE SCALE GENOMIC DNA]</scope>
    <source>
        <strain evidence="2 3">NIES-2499</strain>
    </source>
</reference>
<feature type="compositionally biased region" description="Pro residues" evidence="1">
    <location>
        <begin position="149"/>
        <end position="169"/>
    </location>
</feature>
<dbReference type="STRING" id="1157962.A0A250WUY9"/>
<feature type="compositionally biased region" description="Polar residues" evidence="1">
    <location>
        <begin position="41"/>
        <end position="53"/>
    </location>
</feature>
<name>A0A250WUY9_9CHLO</name>
<comment type="caution">
    <text evidence="2">The sequence shown here is derived from an EMBL/GenBank/DDBJ whole genome shotgun (WGS) entry which is preliminary data.</text>
</comment>
<protein>
    <submittedName>
        <fullName evidence="2">Uncharacterized protein</fullName>
    </submittedName>
</protein>
<dbReference type="AlphaFoldDB" id="A0A250WUY9"/>
<feature type="compositionally biased region" description="Pro residues" evidence="1">
    <location>
        <begin position="60"/>
        <end position="111"/>
    </location>
</feature>
<feature type="compositionally biased region" description="Pro residues" evidence="1">
    <location>
        <begin position="118"/>
        <end position="142"/>
    </location>
</feature>
<sequence length="628" mass="62864">MAYLISQVAVPPCTVSGALPCGSTINVTDNGSRPFMAACSVPSSRSMSGTTAQPGLCCSPSPPAASPSPPSLSPPPRPQTSPSPPKALSPPTPGPSPAPPSPPQPHPPSPLPSFMKTPMPPNPSPPAASPLPPLPSPQPTPLPMILTPSPHPPPSPLLPPQDMPNPNPTLLPVPPGASPPQPATPFYLTIIITNPSYNLSCAQNADCLQSAINSTLSASGNLSASDSVVGVSCEEFYSTGSSTIILTYTVLGAEDSQAFYDAMTVEPGIAFLVSSASPPSCSMHAALPCNSSIVISSETEGNAAACQPQNFSTEVPELCCKSQQPPTSTPPTLSSITITVYSTSATCNASAACIIGAIENTLNLLLGSKAPQEQGALGCAPVQSQGMSLGIAILIPYATEQDTVTVFHTLSNASGFALFVSKASPPSCTVSGGIPCGSSVYIAAGTQIVADAVCGPVTNSTTLALPELCCSPPPSPRAPTPPTPKNLAVYIINPNITCDNSQQCISTAVATTLSLLLGSSAPTTTGPVGCAPSQQGNTTLGIAVLLLYPDTGSTNAAFEALSTPSGLSTFISQASAPVCTSNASVPCGSILSISAGTGAVTEANCTAPSNTSFSAQPGLCCSSPPSPS</sequence>
<evidence type="ECO:0000313" key="2">
    <source>
        <dbReference type="EMBL" id="GAX74615.1"/>
    </source>
</evidence>
<feature type="region of interest" description="Disordered" evidence="1">
    <location>
        <begin position="41"/>
        <end position="169"/>
    </location>
</feature>
<accession>A0A250WUY9</accession>
<organism evidence="2 3">
    <name type="scientific">Chlamydomonas eustigma</name>
    <dbReference type="NCBI Taxonomy" id="1157962"/>
    <lineage>
        <taxon>Eukaryota</taxon>
        <taxon>Viridiplantae</taxon>
        <taxon>Chlorophyta</taxon>
        <taxon>core chlorophytes</taxon>
        <taxon>Chlorophyceae</taxon>
        <taxon>CS clade</taxon>
        <taxon>Chlamydomonadales</taxon>
        <taxon>Chlamydomonadaceae</taxon>
        <taxon>Chlamydomonas</taxon>
    </lineage>
</organism>
<keyword evidence="3" id="KW-1185">Reference proteome</keyword>
<gene>
    <name evidence="2" type="ORF">CEUSTIGMA_g2063.t1</name>
</gene>
<dbReference type="PRINTS" id="PR01217">
    <property type="entry name" value="PRICHEXTENSN"/>
</dbReference>
<dbReference type="Proteomes" id="UP000232323">
    <property type="component" value="Unassembled WGS sequence"/>
</dbReference>
<evidence type="ECO:0000256" key="1">
    <source>
        <dbReference type="SAM" id="MobiDB-lite"/>
    </source>
</evidence>
<dbReference type="EMBL" id="BEGY01000008">
    <property type="protein sequence ID" value="GAX74615.1"/>
    <property type="molecule type" value="Genomic_DNA"/>
</dbReference>
<proteinExistence type="predicted"/>
<evidence type="ECO:0000313" key="3">
    <source>
        <dbReference type="Proteomes" id="UP000232323"/>
    </source>
</evidence>